<organism evidence="11 12">
    <name type="scientific">Malassezia equina</name>
    <dbReference type="NCBI Taxonomy" id="1381935"/>
    <lineage>
        <taxon>Eukaryota</taxon>
        <taxon>Fungi</taxon>
        <taxon>Dikarya</taxon>
        <taxon>Basidiomycota</taxon>
        <taxon>Ustilaginomycotina</taxon>
        <taxon>Malasseziomycetes</taxon>
        <taxon>Malasseziales</taxon>
        <taxon>Malasseziaceae</taxon>
        <taxon>Malassezia</taxon>
    </lineage>
</organism>
<feature type="compositionally biased region" description="Basic and acidic residues" evidence="8">
    <location>
        <begin position="175"/>
        <end position="199"/>
    </location>
</feature>
<name>A0AAF0ELC8_9BASI</name>
<dbReference type="AlphaFoldDB" id="A0AAF0ELC8"/>
<feature type="compositionally biased region" description="Basic and acidic residues" evidence="8">
    <location>
        <begin position="82"/>
        <end position="97"/>
    </location>
</feature>
<keyword evidence="12" id="KW-1185">Reference proteome</keyword>
<keyword evidence="7 9" id="KW-0472">Membrane</keyword>
<feature type="transmembrane region" description="Helical" evidence="9">
    <location>
        <begin position="607"/>
        <end position="626"/>
    </location>
</feature>
<keyword evidence="4 9" id="KW-0812">Transmembrane</keyword>
<feature type="transmembrane region" description="Helical" evidence="9">
    <location>
        <begin position="438"/>
        <end position="457"/>
    </location>
</feature>
<feature type="transmembrane region" description="Helical" evidence="9">
    <location>
        <begin position="398"/>
        <end position="418"/>
    </location>
</feature>
<keyword evidence="3" id="KW-0813">Transport</keyword>
<dbReference type="GO" id="GO:0005774">
    <property type="term" value="C:vacuolar membrane"/>
    <property type="evidence" value="ECO:0007669"/>
    <property type="project" value="TreeGrafter"/>
</dbReference>
<comment type="subcellular location">
    <subcellularLocation>
        <location evidence="1">Membrane</location>
        <topology evidence="1">Multi-pass membrane protein</topology>
    </subcellularLocation>
</comment>
<feature type="transmembrane region" description="Helical" evidence="9">
    <location>
        <begin position="517"/>
        <end position="537"/>
    </location>
</feature>
<dbReference type="Pfam" id="PF01490">
    <property type="entry name" value="Aa_trans"/>
    <property type="match status" value="1"/>
</dbReference>
<evidence type="ECO:0000256" key="3">
    <source>
        <dbReference type="ARBA" id="ARBA00022448"/>
    </source>
</evidence>
<evidence type="ECO:0000256" key="4">
    <source>
        <dbReference type="ARBA" id="ARBA00022692"/>
    </source>
</evidence>
<feature type="transmembrane region" description="Helical" evidence="9">
    <location>
        <begin position="284"/>
        <end position="305"/>
    </location>
</feature>
<feature type="transmembrane region" description="Helical" evidence="9">
    <location>
        <begin position="372"/>
        <end position="391"/>
    </location>
</feature>
<feature type="region of interest" description="Disordered" evidence="8">
    <location>
        <begin position="556"/>
        <end position="586"/>
    </location>
</feature>
<keyword evidence="6 9" id="KW-1133">Transmembrane helix</keyword>
<dbReference type="GO" id="GO:0015179">
    <property type="term" value="F:L-amino acid transmembrane transporter activity"/>
    <property type="evidence" value="ECO:0007669"/>
    <property type="project" value="TreeGrafter"/>
</dbReference>
<feature type="region of interest" description="Disordered" evidence="8">
    <location>
        <begin position="32"/>
        <end position="209"/>
    </location>
</feature>
<evidence type="ECO:0000256" key="8">
    <source>
        <dbReference type="SAM" id="MobiDB-lite"/>
    </source>
</evidence>
<evidence type="ECO:0000313" key="12">
    <source>
        <dbReference type="Proteomes" id="UP001214415"/>
    </source>
</evidence>
<feature type="domain" description="Amino acid transporter transmembrane" evidence="10">
    <location>
        <begin position="252"/>
        <end position="681"/>
    </location>
</feature>
<feature type="compositionally biased region" description="Polar residues" evidence="8">
    <location>
        <begin position="50"/>
        <end position="59"/>
    </location>
</feature>
<feature type="transmembrane region" description="Helical" evidence="9">
    <location>
        <begin position="477"/>
        <end position="497"/>
    </location>
</feature>
<feature type="transmembrane region" description="Helical" evidence="9">
    <location>
        <begin position="259"/>
        <end position="278"/>
    </location>
</feature>
<evidence type="ECO:0000256" key="1">
    <source>
        <dbReference type="ARBA" id="ARBA00004141"/>
    </source>
</evidence>
<feature type="transmembrane region" description="Helical" evidence="9">
    <location>
        <begin position="331"/>
        <end position="352"/>
    </location>
</feature>
<evidence type="ECO:0000256" key="5">
    <source>
        <dbReference type="ARBA" id="ARBA00022970"/>
    </source>
</evidence>
<evidence type="ECO:0000256" key="6">
    <source>
        <dbReference type="ARBA" id="ARBA00022989"/>
    </source>
</evidence>
<evidence type="ECO:0000256" key="7">
    <source>
        <dbReference type="ARBA" id="ARBA00023136"/>
    </source>
</evidence>
<dbReference type="InterPro" id="IPR013057">
    <property type="entry name" value="AA_transpt_TM"/>
</dbReference>
<evidence type="ECO:0000313" key="11">
    <source>
        <dbReference type="EMBL" id="WFD24272.1"/>
    </source>
</evidence>
<accession>A0AAF0ELC8</accession>
<evidence type="ECO:0000259" key="10">
    <source>
        <dbReference type="Pfam" id="PF01490"/>
    </source>
</evidence>
<proteinExistence type="inferred from homology"/>
<evidence type="ECO:0000256" key="9">
    <source>
        <dbReference type="SAM" id="Phobius"/>
    </source>
</evidence>
<evidence type="ECO:0000256" key="2">
    <source>
        <dbReference type="ARBA" id="ARBA00008066"/>
    </source>
</evidence>
<sequence>MEKHDLVWSYSRSQAYFGDNLISSPSFVERRWHDHSPGGIDESETDTIQDSDMRTSSADFTDGEFSADNDTFSDDDNFPAARVRDRPTASLDHKKYWENLGTEGDFMTEPRCHRSKSRSTVRHKRSSFIRSPAHEFDEGLSDDNQESSRSLSRSPKRLDPNAPAERQPSPLSYASHDRAPSRPPRDSSHFSSHSRERPRTPLRASAPQLRDPYHFDERSLLLSMADTESDYQASQLHKPTATDEPGSELRQKSTFWQTWFNAVNALVGVGILSMPLVLRQAGWLGGAILFLLCGFVTNYTGKLIARILAHDPQLKTYVDIGRYAFGPRARYWIAIMFCAEMILVSVALIILLGDSASVLYYGQDEQPDAWALFAFKVLGFLLVLPTVFLPLSFLSPISLVGITSILFTILVLLVDGIVKRTAPGSLWDPATMEWGPRLKGMGIGFGLLMSGFASHPILPSLYRDMQNPEQFDHMLDLAYLTTGALYGIMGVAGYAMFGMNVSDEVTSDLARTRGMPHMLTTACVVLIIVNSLSKFALALRPVQSFFESALGLSADHPTLPPPSETSEDRQRRLPSSTDSGGESAPVPRIPGLHHIHSRFGIHMARHVLSVTVSIAILCMAVALPSLERVMGFLGAFLTFNTCILGPILAGVIVFAAERKCLSQAWDLFLLGITFVLAVLGTLYTLRPAL</sequence>
<comment type="similarity">
    <text evidence="2">Belongs to the amino acid/polyamine transporter 2 family.</text>
</comment>
<dbReference type="Proteomes" id="UP001214415">
    <property type="component" value="Chromosome 6"/>
</dbReference>
<feature type="transmembrane region" description="Helical" evidence="9">
    <location>
        <begin position="667"/>
        <end position="685"/>
    </location>
</feature>
<feature type="transmembrane region" description="Helical" evidence="9">
    <location>
        <begin position="632"/>
        <end position="655"/>
    </location>
</feature>
<feature type="compositionally biased region" description="Acidic residues" evidence="8">
    <location>
        <begin position="61"/>
        <end position="77"/>
    </location>
</feature>
<dbReference type="PANTHER" id="PTHR22950:SF692">
    <property type="entry name" value="TRANSMEMBRANE AMINO ACID TRANSPORTER FAMILY PROTEIN"/>
    <property type="match status" value="1"/>
</dbReference>
<keyword evidence="5" id="KW-0029">Amino-acid transport</keyword>
<dbReference type="Gene3D" id="1.20.1740.10">
    <property type="entry name" value="Amino acid/polyamine transporter I"/>
    <property type="match status" value="1"/>
</dbReference>
<protein>
    <recommendedName>
        <fullName evidence="10">Amino acid transporter transmembrane domain-containing protein</fullName>
    </recommendedName>
</protein>
<gene>
    <name evidence="11" type="ORF">MEQU1_002969</name>
</gene>
<dbReference type="PANTHER" id="PTHR22950">
    <property type="entry name" value="AMINO ACID TRANSPORTER"/>
    <property type="match status" value="1"/>
</dbReference>
<dbReference type="EMBL" id="CP119905">
    <property type="protein sequence ID" value="WFD24272.1"/>
    <property type="molecule type" value="Genomic_DNA"/>
</dbReference>
<feature type="compositionally biased region" description="Basic residues" evidence="8">
    <location>
        <begin position="113"/>
        <end position="127"/>
    </location>
</feature>
<reference evidence="11" key="1">
    <citation type="submission" date="2023-03" db="EMBL/GenBank/DDBJ databases">
        <title>Mating type loci evolution in Malassezia.</title>
        <authorList>
            <person name="Coelho M.A."/>
        </authorList>
    </citation>
    <scope>NUCLEOTIDE SEQUENCE</scope>
    <source>
        <strain evidence="11">CBS 12830</strain>
    </source>
</reference>